<feature type="domain" description="ANTAR" evidence="1">
    <location>
        <begin position="130"/>
        <end position="191"/>
    </location>
</feature>
<dbReference type="EMBL" id="JACJVO010000038">
    <property type="protein sequence ID" value="MBB6734848.1"/>
    <property type="molecule type" value="Genomic_DNA"/>
</dbReference>
<dbReference type="RefSeq" id="WP_185132512.1">
    <property type="nucleotide sequence ID" value="NZ_JACJVO010000038.1"/>
</dbReference>
<proteinExistence type="predicted"/>
<dbReference type="SUPFAM" id="SSF52172">
    <property type="entry name" value="CheY-like"/>
    <property type="match status" value="1"/>
</dbReference>
<dbReference type="InterPro" id="IPR036388">
    <property type="entry name" value="WH-like_DNA-bd_sf"/>
</dbReference>
<keyword evidence="3" id="KW-1185">Reference proteome</keyword>
<evidence type="ECO:0000313" key="2">
    <source>
        <dbReference type="EMBL" id="MBB6734848.1"/>
    </source>
</evidence>
<dbReference type="InterPro" id="IPR005561">
    <property type="entry name" value="ANTAR"/>
</dbReference>
<evidence type="ECO:0000259" key="1">
    <source>
        <dbReference type="PROSITE" id="PS50921"/>
    </source>
</evidence>
<dbReference type="PROSITE" id="PS50921">
    <property type="entry name" value="ANTAR"/>
    <property type="match status" value="1"/>
</dbReference>
<dbReference type="Gene3D" id="1.10.10.10">
    <property type="entry name" value="Winged helix-like DNA-binding domain superfamily/Winged helix DNA-binding domain"/>
    <property type="match status" value="1"/>
</dbReference>
<evidence type="ECO:0000313" key="3">
    <source>
        <dbReference type="Proteomes" id="UP000564644"/>
    </source>
</evidence>
<sequence length="207" mass="23544">MRSLLVIYNPATAKERKAATASKTHLPETVMRSCGYAVTTADTEESARKLVAEADAAILHLPIPEIGAWSAKLLQWKTIPLLWWCSETTATLSVEACEDRIMTDGVISSSMQPAEIHWSLHFGAKMCFERQQWQLERQQLLSKIEERKWIDIAKGILCEIKNISEAEAYDILRKQAMNERKRMVDVAASIVNVYNLLQEQKLGRTKR</sequence>
<organism evidence="2 3">
    <name type="scientific">Cohnella zeiphila</name>
    <dbReference type="NCBI Taxonomy" id="2761120"/>
    <lineage>
        <taxon>Bacteria</taxon>
        <taxon>Bacillati</taxon>
        <taxon>Bacillota</taxon>
        <taxon>Bacilli</taxon>
        <taxon>Bacillales</taxon>
        <taxon>Paenibacillaceae</taxon>
        <taxon>Cohnella</taxon>
    </lineage>
</organism>
<protein>
    <submittedName>
        <fullName evidence="2">ANTAR domain-containing protein</fullName>
    </submittedName>
</protein>
<dbReference type="Pfam" id="PF03861">
    <property type="entry name" value="ANTAR"/>
    <property type="match status" value="1"/>
</dbReference>
<gene>
    <name evidence="2" type="ORF">H7C18_28450</name>
</gene>
<dbReference type="GO" id="GO:0003723">
    <property type="term" value="F:RNA binding"/>
    <property type="evidence" value="ECO:0007669"/>
    <property type="project" value="InterPro"/>
</dbReference>
<dbReference type="SMART" id="SM01012">
    <property type="entry name" value="ANTAR"/>
    <property type="match status" value="1"/>
</dbReference>
<dbReference type="Proteomes" id="UP000564644">
    <property type="component" value="Unassembled WGS sequence"/>
</dbReference>
<dbReference type="InterPro" id="IPR011006">
    <property type="entry name" value="CheY-like_superfamily"/>
</dbReference>
<name>A0A7X0SRJ6_9BACL</name>
<dbReference type="AlphaFoldDB" id="A0A7X0SRJ6"/>
<accession>A0A7X0SRJ6</accession>
<reference evidence="2 3" key="1">
    <citation type="submission" date="2020-08" db="EMBL/GenBank/DDBJ databases">
        <title>Cohnella phylogeny.</title>
        <authorList>
            <person name="Dunlap C."/>
        </authorList>
    </citation>
    <scope>NUCLEOTIDE SEQUENCE [LARGE SCALE GENOMIC DNA]</scope>
    <source>
        <strain evidence="2 3">CBP 2801</strain>
    </source>
</reference>
<comment type="caution">
    <text evidence="2">The sequence shown here is derived from an EMBL/GenBank/DDBJ whole genome shotgun (WGS) entry which is preliminary data.</text>
</comment>